<keyword evidence="2" id="KW-0808">Transferase</keyword>
<gene>
    <name evidence="5" type="ORF">C7402_110233</name>
</gene>
<evidence type="ECO:0000313" key="6">
    <source>
        <dbReference type="Proteomes" id="UP000245712"/>
    </source>
</evidence>
<name>A0ABX5KMF6_9BURK</name>
<evidence type="ECO:0000313" key="5">
    <source>
        <dbReference type="EMBL" id="PVX81828.1"/>
    </source>
</evidence>
<dbReference type="InterPro" id="IPR029063">
    <property type="entry name" value="SAM-dependent_MTases_sf"/>
</dbReference>
<evidence type="ECO:0000256" key="3">
    <source>
        <dbReference type="RuleBase" id="RU362026"/>
    </source>
</evidence>
<dbReference type="SUPFAM" id="SSF53335">
    <property type="entry name" value="S-adenosyl-L-methionine-dependent methyltransferases"/>
    <property type="match status" value="1"/>
</dbReference>
<protein>
    <recommendedName>
        <fullName evidence="3">Methyltransferase</fullName>
        <ecNumber evidence="3">2.1.1.-</ecNumber>
    </recommendedName>
</protein>
<comment type="caution">
    <text evidence="5">The sequence shown here is derived from an EMBL/GenBank/DDBJ whole genome shotgun (WGS) entry which is preliminary data.</text>
</comment>
<evidence type="ECO:0000256" key="1">
    <source>
        <dbReference type="ARBA" id="ARBA00022603"/>
    </source>
</evidence>
<proteinExistence type="inferred from homology"/>
<dbReference type="Proteomes" id="UP000245712">
    <property type="component" value="Unassembled WGS sequence"/>
</dbReference>
<dbReference type="Pfam" id="PF01555">
    <property type="entry name" value="N6_N4_Mtase"/>
    <property type="match status" value="1"/>
</dbReference>
<dbReference type="EMBL" id="QEOB01000010">
    <property type="protein sequence ID" value="PVX81828.1"/>
    <property type="molecule type" value="Genomic_DNA"/>
</dbReference>
<evidence type="ECO:0000256" key="2">
    <source>
        <dbReference type="ARBA" id="ARBA00022679"/>
    </source>
</evidence>
<dbReference type="Gene3D" id="3.40.50.150">
    <property type="entry name" value="Vaccinia Virus protein VP39"/>
    <property type="match status" value="1"/>
</dbReference>
<accession>A0ABX5KMF6</accession>
<reference evidence="5 6" key="1">
    <citation type="submission" date="2018-05" db="EMBL/GenBank/DDBJ databases">
        <title>Genomic Encyclopedia of Type Strains, Phase IV (KMG-V): Genome sequencing to study the core and pangenomes of soil and plant-associated prokaryotes.</title>
        <authorList>
            <person name="Whitman W."/>
        </authorList>
    </citation>
    <scope>NUCLEOTIDE SEQUENCE [LARGE SCALE GENOMIC DNA]</scope>
    <source>
        <strain evidence="5 6">SCZa-39</strain>
    </source>
</reference>
<dbReference type="InterPro" id="IPR002941">
    <property type="entry name" value="DNA_methylase_N4/N6"/>
</dbReference>
<evidence type="ECO:0000259" key="4">
    <source>
        <dbReference type="Pfam" id="PF01555"/>
    </source>
</evidence>
<feature type="domain" description="DNA methylase N-4/N-6" evidence="4">
    <location>
        <begin position="28"/>
        <end position="232"/>
    </location>
</feature>
<keyword evidence="1" id="KW-0489">Methyltransferase</keyword>
<comment type="similarity">
    <text evidence="3">Belongs to the N(4)/N(6)-methyltransferase family.</text>
</comment>
<sequence>MSAPVVIGPATLYNADALVVLPALAGLDALLCDPPYSSGGQFRSDRVQDTRKKYVRSGSSSAELPDFSGDNRDQRGFSYWAALWLAAALRACRPGAVGMFFTDWRQLSASIDYMQAGGWVWRGVVPWCKPDARPQLGRFTAQCEYVIWGTAGAMPGDPMAATIPGFYECSAPRERVHVTQKPLALVRELLRIVPPGGAVLDCFMGSGSTGVACLQTGRRVVGIELYPVHFESACDRINDAHRQGALFEHADTAQEQARLTL</sequence>
<keyword evidence="6" id="KW-1185">Reference proteome</keyword>
<dbReference type="EC" id="2.1.1.-" evidence="3"/>
<dbReference type="InterPro" id="IPR001091">
    <property type="entry name" value="RM_Methyltransferase"/>
</dbReference>
<dbReference type="PRINTS" id="PR00508">
    <property type="entry name" value="S21N4MTFRASE"/>
</dbReference>
<organism evidence="5 6">
    <name type="scientific">Paraburkholderia unamae</name>
    <dbReference type="NCBI Taxonomy" id="219649"/>
    <lineage>
        <taxon>Bacteria</taxon>
        <taxon>Pseudomonadati</taxon>
        <taxon>Pseudomonadota</taxon>
        <taxon>Betaproteobacteria</taxon>
        <taxon>Burkholderiales</taxon>
        <taxon>Burkholderiaceae</taxon>
        <taxon>Paraburkholderia</taxon>
    </lineage>
</organism>